<evidence type="ECO:0000313" key="2">
    <source>
        <dbReference type="EMBL" id="MBI6875156.1"/>
    </source>
</evidence>
<dbReference type="AlphaFoldDB" id="A0A934I550"/>
<dbReference type="PANTHER" id="PTHR34599">
    <property type="entry name" value="PEROXIDASE-RELATED"/>
    <property type="match status" value="1"/>
</dbReference>
<dbReference type="InterPro" id="IPR052559">
    <property type="entry name" value="V-haloperoxidase"/>
</dbReference>
<dbReference type="SUPFAM" id="SSF48317">
    <property type="entry name" value="Acid phosphatase/Vanadium-dependent haloperoxidase"/>
    <property type="match status" value="1"/>
</dbReference>
<sequence>MEDNELGYSGVKCKEVIKADKSISDKSIINIPRRWSQLSYAGLKRVPSAEEPNLSTWSTYFLKRDEKGRFIDEEGNIIAFSLREPNSSINFEGEQLKIVEETLKNLTPEQIAIAKYWGDGPPTKQFTPVIDKLIDTYNVSAGRASRILAAVQAAINDAAVVTWYFKYLWDIARPNQLNQNLATVLCTPKHPTYPAGHAVIAGCAEKVLSYFFQGEKKRLKELAEECAESRIFAGVHFPIDCTEGMRLGRQIGTIIVNALDKQRDGNGIKIDYPITENKHAILPPPPYKQVIPYQRSGKCDSKIIFRKSKNLSKA</sequence>
<proteinExistence type="predicted"/>
<dbReference type="Gene3D" id="1.10.606.20">
    <property type="match status" value="1"/>
</dbReference>
<evidence type="ECO:0000259" key="1">
    <source>
        <dbReference type="Pfam" id="PF01569"/>
    </source>
</evidence>
<reference evidence="2" key="1">
    <citation type="submission" date="2020-12" db="EMBL/GenBank/DDBJ databases">
        <title>Clostridium thailandense sp. nov., a novel acetogenic bacterium isolated from peat land soil in Thailand.</title>
        <authorList>
            <person name="Chaikitkaew S."/>
            <person name="Birkeland N.K."/>
        </authorList>
    </citation>
    <scope>NUCLEOTIDE SEQUENCE</scope>
    <source>
        <strain evidence="2">DSM 17425</strain>
    </source>
</reference>
<dbReference type="InterPro" id="IPR036938">
    <property type="entry name" value="PAP2/HPO_sf"/>
</dbReference>
<comment type="caution">
    <text evidence="2">The sequence shown here is derived from an EMBL/GenBank/DDBJ whole genome shotgun (WGS) entry which is preliminary data.</text>
</comment>
<dbReference type="InterPro" id="IPR000326">
    <property type="entry name" value="PAP2/HPO"/>
</dbReference>
<dbReference type="CDD" id="cd03398">
    <property type="entry name" value="PAP2_haloperoxidase"/>
    <property type="match status" value="1"/>
</dbReference>
<feature type="domain" description="Phosphatidic acid phosphatase type 2/haloperoxidase" evidence="1">
    <location>
        <begin position="159"/>
        <end position="262"/>
    </location>
</feature>
<keyword evidence="3" id="KW-1185">Reference proteome</keyword>
<dbReference type="RefSeq" id="WP_211144511.1">
    <property type="nucleotide sequence ID" value="NZ_JAEEGB010000038.1"/>
</dbReference>
<accession>A0A934I550</accession>
<dbReference type="EMBL" id="JAEEGB010000038">
    <property type="protein sequence ID" value="MBI6875156.1"/>
    <property type="molecule type" value="Genomic_DNA"/>
</dbReference>
<name>A0A934I550_9CLOT</name>
<evidence type="ECO:0000313" key="3">
    <source>
        <dbReference type="Proteomes" id="UP000622687"/>
    </source>
</evidence>
<dbReference type="Pfam" id="PF01569">
    <property type="entry name" value="PAP2"/>
    <property type="match status" value="1"/>
</dbReference>
<protein>
    <submittedName>
        <fullName evidence="2">Vanadium-dependent haloperoxidase</fullName>
    </submittedName>
</protein>
<gene>
    <name evidence="2" type="ORF">I6U51_21000</name>
</gene>
<dbReference type="PANTHER" id="PTHR34599:SF1">
    <property type="entry name" value="PHOSPHATIDIC ACID PHOSPHATASE TYPE 2_HALOPEROXIDASE DOMAIN-CONTAINING PROTEIN"/>
    <property type="match status" value="1"/>
</dbReference>
<organism evidence="2 3">
    <name type="scientific">Clostridium aciditolerans</name>
    <dbReference type="NCBI Taxonomy" id="339861"/>
    <lineage>
        <taxon>Bacteria</taxon>
        <taxon>Bacillati</taxon>
        <taxon>Bacillota</taxon>
        <taxon>Clostridia</taxon>
        <taxon>Eubacteriales</taxon>
        <taxon>Clostridiaceae</taxon>
        <taxon>Clostridium</taxon>
    </lineage>
</organism>
<dbReference type="Proteomes" id="UP000622687">
    <property type="component" value="Unassembled WGS sequence"/>
</dbReference>